<proteinExistence type="predicted"/>
<keyword evidence="3" id="KW-1185">Reference proteome</keyword>
<protein>
    <recommendedName>
        <fullName evidence="4">AA1-like domain-containing protein</fullName>
    </recommendedName>
</protein>
<keyword evidence="1" id="KW-0732">Signal</keyword>
<dbReference type="EMBL" id="QJNS01000064">
    <property type="protein sequence ID" value="RYO89981.1"/>
    <property type="molecule type" value="Genomic_DNA"/>
</dbReference>
<feature type="chain" id="PRO_5045187950" description="AA1-like domain-containing protein" evidence="1">
    <location>
        <begin position="20"/>
        <end position="172"/>
    </location>
</feature>
<reference evidence="2 3" key="1">
    <citation type="submission" date="2018-06" db="EMBL/GenBank/DDBJ databases">
        <title>Complete Genomes of Monosporascus.</title>
        <authorList>
            <person name="Robinson A.J."/>
            <person name="Natvig D.O."/>
        </authorList>
    </citation>
    <scope>NUCLEOTIDE SEQUENCE [LARGE SCALE GENOMIC DNA]</scope>
    <source>
        <strain evidence="2 3">CBS 609.92</strain>
    </source>
</reference>
<feature type="signal peptide" evidence="1">
    <location>
        <begin position="1"/>
        <end position="19"/>
    </location>
</feature>
<comment type="caution">
    <text evidence="2">The sequence shown here is derived from an EMBL/GenBank/DDBJ whole genome shotgun (WGS) entry which is preliminary data.</text>
</comment>
<gene>
    <name evidence="2" type="ORF">DL762_002930</name>
</gene>
<accession>A0ABY0HC26</accession>
<name>A0ABY0HC26_9PEZI</name>
<sequence>MQLITVLAASASLVGAAASLVVPPPSNMTRTNETRIWNVLDLEIKHQTGLPSTVRFNVRDATAAGEPTLCEHYNFDDVSTTIIHDVYRASCGNTSWSFDYVSVEDDDPSETPTGGKLTVQQTTYLVGQQNVQTFRASKIFHKDDFNRTERNHYYSALVRYIGDHDFPLEATE</sequence>
<organism evidence="2 3">
    <name type="scientific">Monosporascus cannonballus</name>
    <dbReference type="NCBI Taxonomy" id="155416"/>
    <lineage>
        <taxon>Eukaryota</taxon>
        <taxon>Fungi</taxon>
        <taxon>Dikarya</taxon>
        <taxon>Ascomycota</taxon>
        <taxon>Pezizomycotina</taxon>
        <taxon>Sordariomycetes</taxon>
        <taxon>Xylariomycetidae</taxon>
        <taxon>Xylariales</taxon>
        <taxon>Xylariales incertae sedis</taxon>
        <taxon>Monosporascus</taxon>
    </lineage>
</organism>
<evidence type="ECO:0000313" key="2">
    <source>
        <dbReference type="EMBL" id="RYO89981.1"/>
    </source>
</evidence>
<evidence type="ECO:0000256" key="1">
    <source>
        <dbReference type="SAM" id="SignalP"/>
    </source>
</evidence>
<dbReference type="Proteomes" id="UP000294003">
    <property type="component" value="Unassembled WGS sequence"/>
</dbReference>
<evidence type="ECO:0008006" key="4">
    <source>
        <dbReference type="Google" id="ProtNLM"/>
    </source>
</evidence>
<evidence type="ECO:0000313" key="3">
    <source>
        <dbReference type="Proteomes" id="UP000294003"/>
    </source>
</evidence>